<dbReference type="OrthoDB" id="9768696at2"/>
<dbReference type="RefSeq" id="WP_093575380.1">
    <property type="nucleotide sequence ID" value="NZ_FOWC01000009.1"/>
</dbReference>
<keyword evidence="1" id="KW-0547">Nucleotide-binding</keyword>
<gene>
    <name evidence="5" type="ORF">SAMN05421854_10979</name>
</gene>
<dbReference type="GO" id="GO:0005524">
    <property type="term" value="F:ATP binding"/>
    <property type="evidence" value="ECO:0007669"/>
    <property type="project" value="UniProtKB-KW"/>
</dbReference>
<dbReference type="Gene3D" id="2.40.100.10">
    <property type="entry name" value="Cyclophilin-like"/>
    <property type="match status" value="1"/>
</dbReference>
<dbReference type="GO" id="GO:0016787">
    <property type="term" value="F:hydrolase activity"/>
    <property type="evidence" value="ECO:0007669"/>
    <property type="project" value="UniProtKB-KW"/>
</dbReference>
<dbReference type="Pfam" id="PF02626">
    <property type="entry name" value="CT_A_B"/>
    <property type="match status" value="1"/>
</dbReference>
<sequence length="291" mass="29800">MTGKIEILAPGPFATVQDLGRPGYAAVGVGRSGAADRGSLKLANRLVGNPETHAALEVTLGGLRLRVSEHTVVAVTGAQLPIRAGGRAAAVGAPIILRPGDELELGVASLGLRSYLAVRGGLDVPPVLGARATDTLGKLGPPVLAAGMSLPIGSVVQSNPWVDLAPLRRLAEEPVLRLEPGPRLDWFTPSALSTLLAGTYAVTHDLDRVGVRLDGPALTRARVGELAPEAAVPGALQVPPSGVPILFLADHPVTGGYPVAAVVDEDDLDLAAQLRPGQRVRFTSPTPAPSG</sequence>
<dbReference type="PANTHER" id="PTHR43309">
    <property type="entry name" value="5-OXOPROLINASE SUBUNIT C"/>
    <property type="match status" value="1"/>
</dbReference>
<dbReference type="InterPro" id="IPR029000">
    <property type="entry name" value="Cyclophilin-like_dom_sf"/>
</dbReference>
<evidence type="ECO:0000256" key="1">
    <source>
        <dbReference type="ARBA" id="ARBA00022741"/>
    </source>
</evidence>
<dbReference type="SUPFAM" id="SSF50891">
    <property type="entry name" value="Cyclophilin-like"/>
    <property type="match status" value="1"/>
</dbReference>
<dbReference type="SMART" id="SM00797">
    <property type="entry name" value="AHS2"/>
    <property type="match status" value="1"/>
</dbReference>
<evidence type="ECO:0000259" key="4">
    <source>
        <dbReference type="SMART" id="SM00797"/>
    </source>
</evidence>
<dbReference type="STRING" id="112413.SAMN05421854_10979"/>
<feature type="domain" description="Carboxyltransferase" evidence="4">
    <location>
        <begin position="26"/>
        <end position="291"/>
    </location>
</feature>
<reference evidence="6" key="1">
    <citation type="submission" date="2016-10" db="EMBL/GenBank/DDBJ databases">
        <authorList>
            <person name="Varghese N."/>
            <person name="Submissions S."/>
        </authorList>
    </citation>
    <scope>NUCLEOTIDE SEQUENCE [LARGE SCALE GENOMIC DNA]</scope>
    <source>
        <strain evidence="6">DSM 44637</strain>
    </source>
</reference>
<dbReference type="InterPro" id="IPR003778">
    <property type="entry name" value="CT_A_B"/>
</dbReference>
<dbReference type="InterPro" id="IPR052708">
    <property type="entry name" value="PxpC"/>
</dbReference>
<evidence type="ECO:0000256" key="3">
    <source>
        <dbReference type="ARBA" id="ARBA00022840"/>
    </source>
</evidence>
<protein>
    <submittedName>
        <fullName evidence="5">Biotin-dependent carboxylase uncharacterized domain-containing protein</fullName>
    </submittedName>
</protein>
<keyword evidence="2" id="KW-0378">Hydrolase</keyword>
<dbReference type="PANTHER" id="PTHR43309:SF3">
    <property type="entry name" value="5-OXOPROLINASE SUBUNIT C"/>
    <property type="match status" value="1"/>
</dbReference>
<evidence type="ECO:0000256" key="2">
    <source>
        <dbReference type="ARBA" id="ARBA00022801"/>
    </source>
</evidence>
<keyword evidence="3" id="KW-0067">ATP-binding</keyword>
<accession>A0A1I5W647</accession>
<dbReference type="NCBIfam" id="TIGR00724">
    <property type="entry name" value="urea_amlyse_rel"/>
    <property type="match status" value="1"/>
</dbReference>
<organism evidence="5 6">
    <name type="scientific">Amycolatopsis rubida</name>
    <dbReference type="NCBI Taxonomy" id="112413"/>
    <lineage>
        <taxon>Bacteria</taxon>
        <taxon>Bacillati</taxon>
        <taxon>Actinomycetota</taxon>
        <taxon>Actinomycetes</taxon>
        <taxon>Pseudonocardiales</taxon>
        <taxon>Pseudonocardiaceae</taxon>
        <taxon>Amycolatopsis</taxon>
    </lineage>
</organism>
<proteinExistence type="predicted"/>
<evidence type="ECO:0000313" key="5">
    <source>
        <dbReference type="EMBL" id="SFQ15133.1"/>
    </source>
</evidence>
<dbReference type="Proteomes" id="UP000199137">
    <property type="component" value="Unassembled WGS sequence"/>
</dbReference>
<name>A0A1I5W647_9PSEU</name>
<evidence type="ECO:0000313" key="6">
    <source>
        <dbReference type="Proteomes" id="UP000199137"/>
    </source>
</evidence>
<dbReference type="EMBL" id="FOWC01000009">
    <property type="protein sequence ID" value="SFQ15133.1"/>
    <property type="molecule type" value="Genomic_DNA"/>
</dbReference>
<dbReference type="AlphaFoldDB" id="A0A1I5W647"/>